<evidence type="ECO:0000259" key="10">
    <source>
        <dbReference type="PROSITE" id="PS50862"/>
    </source>
</evidence>
<feature type="binding site" evidence="8">
    <location>
        <position position="423"/>
    </location>
    <ligand>
        <name>Mg(2+)</name>
        <dbReference type="ChEBI" id="CHEBI:18420"/>
        <label>1</label>
    </ligand>
</feature>
<dbReference type="GO" id="GO:0004824">
    <property type="term" value="F:lysine-tRNA ligase activity"/>
    <property type="evidence" value="ECO:0007669"/>
    <property type="project" value="UniProtKB-UniRule"/>
</dbReference>
<keyword evidence="8" id="KW-0963">Cytoplasm</keyword>
<accession>A0A517PGN3</accession>
<evidence type="ECO:0000313" key="11">
    <source>
        <dbReference type="EMBL" id="QDT18514.1"/>
    </source>
</evidence>
<evidence type="ECO:0000256" key="6">
    <source>
        <dbReference type="ARBA" id="ARBA00023146"/>
    </source>
</evidence>
<dbReference type="AlphaFoldDB" id="A0A517PGN3"/>
<evidence type="ECO:0000256" key="2">
    <source>
        <dbReference type="ARBA" id="ARBA00022598"/>
    </source>
</evidence>
<dbReference type="GO" id="GO:0000287">
    <property type="term" value="F:magnesium ion binding"/>
    <property type="evidence" value="ECO:0007669"/>
    <property type="project" value="UniProtKB-UniRule"/>
</dbReference>
<dbReference type="InterPro" id="IPR004365">
    <property type="entry name" value="NA-bd_OB_tRNA"/>
</dbReference>
<dbReference type="Proteomes" id="UP000320421">
    <property type="component" value="Chromosome"/>
</dbReference>
<evidence type="ECO:0000256" key="3">
    <source>
        <dbReference type="ARBA" id="ARBA00022723"/>
    </source>
</evidence>
<dbReference type="Gene3D" id="3.30.930.10">
    <property type="entry name" value="Bira Bifunctional Protein, Domain 2"/>
    <property type="match status" value="1"/>
</dbReference>
<sequence length="518" mass="58376">MNGKPLACVLISVKLAYIDPSNLISMSKEKTNRFEAERIKKLEKIQSLGLDPWGQRFDGHIPIADARDQAPAESGVDGEDVRIAGRIMLRRKAGKLRFYDIKDWTGKIQLLFSRGDLSEEQWELMGQLDLGDLIGIDGCLRRTETGEISVFVKELTVLCKSLAQPPEKHHSVKDVELLLRQRSLDLIYTEGVLEKMLKRSQIIDSVRQTLRSHKFHEVETPVLHAVAGGAAARPFITHHNTLDIELYMRIALELHLKRLMVGGVERVYEIGRVFRNEGIDATHNPEFTMIEIYQAYGNYETMMDLTEAIVTDAVKTISDTMVLPWGEDKTIDFSGPWERKKYYDLVREHAGCDPHDPAAVAAVAKQHGIDTENVHPDVVLNEVFEATCEEHLTGPVFVIDYPASICPLTKRQKDNPEIAERFELFVHGMELANAYTELNDPLLQEELFKTQLSGLSEEDSMAKMDTDFIKALKVGMPPAGGLGIGIDRLVMLLTNSHSIRDVIYFPLLRPEGQPAPKE</sequence>
<dbReference type="InterPro" id="IPR004364">
    <property type="entry name" value="Aa-tRNA-synt_II"/>
</dbReference>
<organism evidence="11 12">
    <name type="scientific">Gimesia chilikensis</name>
    <dbReference type="NCBI Taxonomy" id="2605989"/>
    <lineage>
        <taxon>Bacteria</taxon>
        <taxon>Pseudomonadati</taxon>
        <taxon>Planctomycetota</taxon>
        <taxon>Planctomycetia</taxon>
        <taxon>Planctomycetales</taxon>
        <taxon>Planctomycetaceae</taxon>
        <taxon>Gimesia</taxon>
    </lineage>
</organism>
<evidence type="ECO:0000256" key="9">
    <source>
        <dbReference type="RuleBase" id="RU000336"/>
    </source>
</evidence>
<dbReference type="InterPro" id="IPR045864">
    <property type="entry name" value="aa-tRNA-synth_II/BPL/LPL"/>
</dbReference>
<dbReference type="GO" id="GO:0006430">
    <property type="term" value="P:lysyl-tRNA aminoacylation"/>
    <property type="evidence" value="ECO:0007669"/>
    <property type="project" value="UniProtKB-UniRule"/>
</dbReference>
<name>A0A517PGN3_9PLAN</name>
<dbReference type="PANTHER" id="PTHR42918">
    <property type="entry name" value="LYSYL-TRNA SYNTHETASE"/>
    <property type="match status" value="1"/>
</dbReference>
<evidence type="ECO:0000256" key="1">
    <source>
        <dbReference type="ARBA" id="ARBA00008226"/>
    </source>
</evidence>
<dbReference type="CDD" id="cd00775">
    <property type="entry name" value="LysRS_core"/>
    <property type="match status" value="1"/>
</dbReference>
<feature type="binding site" evidence="8">
    <location>
        <position position="430"/>
    </location>
    <ligand>
        <name>Mg(2+)</name>
        <dbReference type="ChEBI" id="CHEBI:18420"/>
        <label>2</label>
    </ligand>
</feature>
<reference evidence="11 12" key="1">
    <citation type="submission" date="2019-02" db="EMBL/GenBank/DDBJ databases">
        <title>Deep-cultivation of Planctomycetes and their phenomic and genomic characterization uncovers novel biology.</title>
        <authorList>
            <person name="Wiegand S."/>
            <person name="Jogler M."/>
            <person name="Boedeker C."/>
            <person name="Pinto D."/>
            <person name="Vollmers J."/>
            <person name="Rivas-Marin E."/>
            <person name="Kohn T."/>
            <person name="Peeters S.H."/>
            <person name="Heuer A."/>
            <person name="Rast P."/>
            <person name="Oberbeckmann S."/>
            <person name="Bunk B."/>
            <person name="Jeske O."/>
            <person name="Meyerdierks A."/>
            <person name="Storesund J.E."/>
            <person name="Kallscheuer N."/>
            <person name="Luecker S."/>
            <person name="Lage O.M."/>
            <person name="Pohl T."/>
            <person name="Merkel B.J."/>
            <person name="Hornburger P."/>
            <person name="Mueller R.-W."/>
            <person name="Bruemmer F."/>
            <person name="Labrenz M."/>
            <person name="Spormann A.M."/>
            <person name="Op den Camp H."/>
            <person name="Overmann J."/>
            <person name="Amann R."/>
            <person name="Jetten M.S.M."/>
            <person name="Mascher T."/>
            <person name="Medema M.H."/>
            <person name="Devos D.P."/>
            <person name="Kaster A.-K."/>
            <person name="Ovreas L."/>
            <person name="Rohde M."/>
            <person name="Galperin M.Y."/>
            <person name="Jogler C."/>
        </authorList>
    </citation>
    <scope>NUCLEOTIDE SEQUENCE [LARGE SCALE GENOMIC DNA]</scope>
    <source>
        <strain evidence="11 12">HG66A1</strain>
    </source>
</reference>
<keyword evidence="8 9" id="KW-0460">Magnesium</keyword>
<keyword evidence="5 8" id="KW-0067">ATP-binding</keyword>
<keyword evidence="8" id="KW-0648">Protein biosynthesis</keyword>
<dbReference type="PRINTS" id="PR00982">
    <property type="entry name" value="TRNASYNTHLYS"/>
</dbReference>
<dbReference type="NCBIfam" id="NF001756">
    <property type="entry name" value="PRK00484.1"/>
    <property type="match status" value="1"/>
</dbReference>
<keyword evidence="2 8" id="KW-0436">Ligase</keyword>
<comment type="catalytic activity">
    <reaction evidence="7 8 9">
        <text>tRNA(Lys) + L-lysine + ATP = L-lysyl-tRNA(Lys) + AMP + diphosphate</text>
        <dbReference type="Rhea" id="RHEA:20792"/>
        <dbReference type="Rhea" id="RHEA-COMP:9696"/>
        <dbReference type="Rhea" id="RHEA-COMP:9697"/>
        <dbReference type="ChEBI" id="CHEBI:30616"/>
        <dbReference type="ChEBI" id="CHEBI:32551"/>
        <dbReference type="ChEBI" id="CHEBI:33019"/>
        <dbReference type="ChEBI" id="CHEBI:78442"/>
        <dbReference type="ChEBI" id="CHEBI:78529"/>
        <dbReference type="ChEBI" id="CHEBI:456215"/>
        <dbReference type="EC" id="6.1.1.6"/>
    </reaction>
</comment>
<dbReference type="InterPro" id="IPR002313">
    <property type="entry name" value="Lys-tRNA-ligase_II"/>
</dbReference>
<dbReference type="InterPro" id="IPR044136">
    <property type="entry name" value="Lys-tRNA-ligase_II_N"/>
</dbReference>
<dbReference type="HAMAP" id="MF_00252">
    <property type="entry name" value="Lys_tRNA_synth_class2"/>
    <property type="match status" value="1"/>
</dbReference>
<gene>
    <name evidence="8 11" type="primary">lysS</name>
    <name evidence="11" type="ORF">HG66A1_02750</name>
</gene>
<keyword evidence="6 8" id="KW-0030">Aminoacyl-tRNA synthetase</keyword>
<evidence type="ECO:0000256" key="5">
    <source>
        <dbReference type="ARBA" id="ARBA00022840"/>
    </source>
</evidence>
<dbReference type="GO" id="GO:0005524">
    <property type="term" value="F:ATP binding"/>
    <property type="evidence" value="ECO:0007669"/>
    <property type="project" value="UniProtKB-UniRule"/>
</dbReference>
<dbReference type="EMBL" id="CP036266">
    <property type="protein sequence ID" value="QDT18514.1"/>
    <property type="molecule type" value="Genomic_DNA"/>
</dbReference>
<feature type="domain" description="Aminoacyl-transfer RNA synthetases class-II family profile" evidence="10">
    <location>
        <begin position="199"/>
        <end position="510"/>
    </location>
</feature>
<dbReference type="Pfam" id="PF00152">
    <property type="entry name" value="tRNA-synt_2"/>
    <property type="match status" value="1"/>
</dbReference>
<dbReference type="SUPFAM" id="SSF50249">
    <property type="entry name" value="Nucleic acid-binding proteins"/>
    <property type="match status" value="1"/>
</dbReference>
<dbReference type="EC" id="6.1.1.6" evidence="8"/>
<dbReference type="Gene3D" id="2.40.50.140">
    <property type="entry name" value="Nucleic acid-binding proteins"/>
    <property type="match status" value="1"/>
</dbReference>
<evidence type="ECO:0000256" key="4">
    <source>
        <dbReference type="ARBA" id="ARBA00022741"/>
    </source>
</evidence>
<dbReference type="Pfam" id="PF01336">
    <property type="entry name" value="tRNA_anti-codon"/>
    <property type="match status" value="1"/>
</dbReference>
<dbReference type="InterPro" id="IPR018149">
    <property type="entry name" value="Lys-tRNA-synth_II_C"/>
</dbReference>
<dbReference type="InterPro" id="IPR006195">
    <property type="entry name" value="aa-tRNA-synth_II"/>
</dbReference>
<comment type="cofactor">
    <cofactor evidence="8 9">
        <name>Mg(2+)</name>
        <dbReference type="ChEBI" id="CHEBI:18420"/>
    </cofactor>
    <text evidence="8 9">Binds 3 Mg(2+) ions per subunit.</text>
</comment>
<keyword evidence="3 8" id="KW-0479">Metal-binding</keyword>
<dbReference type="PANTHER" id="PTHR42918:SF15">
    <property type="entry name" value="LYSINE--TRNA LIGASE, CHLOROPLASTIC_MITOCHONDRIAL"/>
    <property type="match status" value="1"/>
</dbReference>
<dbReference type="GO" id="GO:0005829">
    <property type="term" value="C:cytosol"/>
    <property type="evidence" value="ECO:0007669"/>
    <property type="project" value="TreeGrafter"/>
</dbReference>
<comment type="similarity">
    <text evidence="1 8">Belongs to the class-II aminoacyl-tRNA synthetase family.</text>
</comment>
<keyword evidence="4 8" id="KW-0547">Nucleotide-binding</keyword>
<feature type="binding site" evidence="8">
    <location>
        <position position="430"/>
    </location>
    <ligand>
        <name>Mg(2+)</name>
        <dbReference type="ChEBI" id="CHEBI:18420"/>
        <label>1</label>
    </ligand>
</feature>
<dbReference type="SUPFAM" id="SSF55681">
    <property type="entry name" value="Class II aaRS and biotin synthetases"/>
    <property type="match status" value="1"/>
</dbReference>
<dbReference type="NCBIfam" id="TIGR00499">
    <property type="entry name" value="lysS_bact"/>
    <property type="match status" value="1"/>
</dbReference>
<keyword evidence="12" id="KW-1185">Reference proteome</keyword>
<evidence type="ECO:0000313" key="12">
    <source>
        <dbReference type="Proteomes" id="UP000320421"/>
    </source>
</evidence>
<dbReference type="CDD" id="cd04322">
    <property type="entry name" value="LysRS_N"/>
    <property type="match status" value="1"/>
</dbReference>
<evidence type="ECO:0000256" key="8">
    <source>
        <dbReference type="HAMAP-Rule" id="MF_00252"/>
    </source>
</evidence>
<proteinExistence type="inferred from homology"/>
<comment type="subunit">
    <text evidence="8">Homodimer.</text>
</comment>
<evidence type="ECO:0000256" key="7">
    <source>
        <dbReference type="ARBA" id="ARBA00048573"/>
    </source>
</evidence>
<dbReference type="PROSITE" id="PS50862">
    <property type="entry name" value="AA_TRNA_LIGASE_II"/>
    <property type="match status" value="1"/>
</dbReference>
<dbReference type="GO" id="GO:0000049">
    <property type="term" value="F:tRNA binding"/>
    <property type="evidence" value="ECO:0007669"/>
    <property type="project" value="TreeGrafter"/>
</dbReference>
<dbReference type="InterPro" id="IPR012340">
    <property type="entry name" value="NA-bd_OB-fold"/>
</dbReference>
<comment type="subcellular location">
    <subcellularLocation>
        <location evidence="8">Cytoplasm</location>
    </subcellularLocation>
</comment>
<protein>
    <recommendedName>
        <fullName evidence="8">Lysine--tRNA ligase</fullName>
        <ecNumber evidence="8">6.1.1.6</ecNumber>
    </recommendedName>
    <alternativeName>
        <fullName evidence="8">Lysyl-tRNA synthetase</fullName>
        <shortName evidence="8">LysRS</shortName>
    </alternativeName>
</protein>